<feature type="region of interest" description="Disordered" evidence="1">
    <location>
        <begin position="45"/>
        <end position="64"/>
    </location>
</feature>
<dbReference type="Proteomes" id="UP000604117">
    <property type="component" value="Unassembled WGS sequence"/>
</dbReference>
<gene>
    <name evidence="2" type="ORF">Asi02nite_18730</name>
</gene>
<evidence type="ECO:0000313" key="2">
    <source>
        <dbReference type="EMBL" id="GIF72355.1"/>
    </source>
</evidence>
<dbReference type="RefSeq" id="WP_203711807.1">
    <property type="nucleotide sequence ID" value="NZ_BONE01000011.1"/>
</dbReference>
<evidence type="ECO:0000313" key="3">
    <source>
        <dbReference type="Proteomes" id="UP000604117"/>
    </source>
</evidence>
<sequence>MSQSYFSDPGRHAALLDDLPADPTVFPGGPGPDWRRVADLLDADQERWPGRPLSEPRPRPVGASSRATALLSVAALRRGGVPARCRIGFTRGYAPAVVVTRPGGSESFGPDGFVLAGEVWLAWRDGTLDATRFGGAAAVRDAVLRDLAYANRDELPLSETWGPMGPDLVGDLDLVDDLAALLVAAFLRDDVAERELAERYASDHRVRPPRDLAPVA</sequence>
<keyword evidence="3" id="KW-1185">Reference proteome</keyword>
<reference evidence="2 3" key="1">
    <citation type="submission" date="2021-01" db="EMBL/GenBank/DDBJ databases">
        <title>Whole genome shotgun sequence of Asanoa siamensis NBRC 107932.</title>
        <authorList>
            <person name="Komaki H."/>
            <person name="Tamura T."/>
        </authorList>
    </citation>
    <scope>NUCLEOTIDE SEQUENCE [LARGE SCALE GENOMIC DNA]</scope>
    <source>
        <strain evidence="2 3">NBRC 107932</strain>
    </source>
</reference>
<feature type="region of interest" description="Disordered" evidence="1">
    <location>
        <begin position="1"/>
        <end position="31"/>
    </location>
</feature>
<organism evidence="2 3">
    <name type="scientific">Asanoa siamensis</name>
    <dbReference type="NCBI Taxonomy" id="926357"/>
    <lineage>
        <taxon>Bacteria</taxon>
        <taxon>Bacillati</taxon>
        <taxon>Actinomycetota</taxon>
        <taxon>Actinomycetes</taxon>
        <taxon>Micromonosporales</taxon>
        <taxon>Micromonosporaceae</taxon>
        <taxon>Asanoa</taxon>
    </lineage>
</organism>
<feature type="compositionally biased region" description="Basic and acidic residues" evidence="1">
    <location>
        <begin position="45"/>
        <end position="58"/>
    </location>
</feature>
<comment type="caution">
    <text evidence="2">The sequence shown here is derived from an EMBL/GenBank/DDBJ whole genome shotgun (WGS) entry which is preliminary data.</text>
</comment>
<proteinExistence type="predicted"/>
<name>A0ABQ4CM46_9ACTN</name>
<dbReference type="EMBL" id="BONE01000011">
    <property type="protein sequence ID" value="GIF72355.1"/>
    <property type="molecule type" value="Genomic_DNA"/>
</dbReference>
<evidence type="ECO:0000256" key="1">
    <source>
        <dbReference type="SAM" id="MobiDB-lite"/>
    </source>
</evidence>
<protein>
    <submittedName>
        <fullName evidence="2">Uncharacterized protein</fullName>
    </submittedName>
</protein>
<accession>A0ABQ4CM46</accession>